<dbReference type="InterPro" id="IPR000644">
    <property type="entry name" value="CBS_dom"/>
</dbReference>
<keyword evidence="1 2" id="KW-0129">CBS domain</keyword>
<evidence type="ECO:0000259" key="3">
    <source>
        <dbReference type="PROSITE" id="PS51371"/>
    </source>
</evidence>
<evidence type="ECO:0000313" key="5">
    <source>
        <dbReference type="Proteomes" id="UP001219862"/>
    </source>
</evidence>
<proteinExistence type="predicted"/>
<feature type="domain" description="CBS" evidence="3">
    <location>
        <begin position="31"/>
        <end position="88"/>
    </location>
</feature>
<keyword evidence="5" id="KW-1185">Reference proteome</keyword>
<dbReference type="Proteomes" id="UP001219862">
    <property type="component" value="Unassembled WGS sequence"/>
</dbReference>
<feature type="domain" description="CBS" evidence="3">
    <location>
        <begin position="97"/>
        <end position="155"/>
    </location>
</feature>
<dbReference type="PANTHER" id="PTHR43080:SF2">
    <property type="entry name" value="CBS DOMAIN-CONTAINING PROTEIN"/>
    <property type="match status" value="1"/>
</dbReference>
<protein>
    <submittedName>
        <fullName evidence="4">CBS domain-containing protein</fullName>
    </submittedName>
</protein>
<dbReference type="EMBL" id="JAQQXS010000006">
    <property type="protein sequence ID" value="MDC8785186.1"/>
    <property type="molecule type" value="Genomic_DNA"/>
</dbReference>
<evidence type="ECO:0000256" key="2">
    <source>
        <dbReference type="PROSITE-ProRule" id="PRU00703"/>
    </source>
</evidence>
<organism evidence="4 5">
    <name type="scientific">Roseateles koreensis</name>
    <dbReference type="NCBI Taxonomy" id="2987526"/>
    <lineage>
        <taxon>Bacteria</taxon>
        <taxon>Pseudomonadati</taxon>
        <taxon>Pseudomonadota</taxon>
        <taxon>Betaproteobacteria</taxon>
        <taxon>Burkholderiales</taxon>
        <taxon>Sphaerotilaceae</taxon>
        <taxon>Roseateles</taxon>
    </lineage>
</organism>
<name>A0ABT5KQJ2_9BURK</name>
<gene>
    <name evidence="4" type="ORF">PRZ01_08285</name>
</gene>
<evidence type="ECO:0000313" key="4">
    <source>
        <dbReference type="EMBL" id="MDC8785186.1"/>
    </source>
</evidence>
<reference evidence="4 5" key="1">
    <citation type="submission" date="2022-10" db="EMBL/GenBank/DDBJ databases">
        <title>paucibacter sp. hw8 Genome sequencing.</title>
        <authorList>
            <person name="Park S."/>
        </authorList>
    </citation>
    <scope>NUCLEOTIDE SEQUENCE [LARGE SCALE GENOMIC DNA]</scope>
    <source>
        <strain evidence="5">hw8</strain>
    </source>
</reference>
<accession>A0ABT5KQJ2</accession>
<dbReference type="PANTHER" id="PTHR43080">
    <property type="entry name" value="CBS DOMAIN-CONTAINING PROTEIN CBSX3, MITOCHONDRIAL"/>
    <property type="match status" value="1"/>
</dbReference>
<dbReference type="RefSeq" id="WP_273596296.1">
    <property type="nucleotide sequence ID" value="NZ_JAQQXS010000006.1"/>
</dbReference>
<dbReference type="PROSITE" id="PS51371">
    <property type="entry name" value="CBS"/>
    <property type="match status" value="2"/>
</dbReference>
<evidence type="ECO:0000256" key="1">
    <source>
        <dbReference type="ARBA" id="ARBA00023122"/>
    </source>
</evidence>
<dbReference type="SUPFAM" id="SSF54631">
    <property type="entry name" value="CBS-domain pair"/>
    <property type="match status" value="1"/>
</dbReference>
<dbReference type="Pfam" id="PF00571">
    <property type="entry name" value="CBS"/>
    <property type="match status" value="2"/>
</dbReference>
<dbReference type="Gene3D" id="3.10.580.10">
    <property type="entry name" value="CBS-domain"/>
    <property type="match status" value="1"/>
</dbReference>
<dbReference type="InterPro" id="IPR051257">
    <property type="entry name" value="Diverse_CBS-Domain"/>
</dbReference>
<dbReference type="InterPro" id="IPR046342">
    <property type="entry name" value="CBS_dom_sf"/>
</dbReference>
<dbReference type="SMART" id="SM00116">
    <property type="entry name" value="CBS"/>
    <property type="match status" value="2"/>
</dbReference>
<sequence>MFDVNTKLDPDFSAGGGAGPAAAVSEIQGVARSRLLTVSPSAHLMEVAALLSNAQISVVVVCNAEGQVLGTITETMLVRQLGLGQADFFETRAAAVMTPNVAVCAPTDSLVKVLSTMHLQGWIHVVMADASNKAVGVVNVRDGLRALLNAGTHEQALLRNYVMGVGYQ</sequence>
<comment type="caution">
    <text evidence="4">The sequence shown here is derived from an EMBL/GenBank/DDBJ whole genome shotgun (WGS) entry which is preliminary data.</text>
</comment>